<reference evidence="6 7" key="1">
    <citation type="journal article" date="2015" name="Genome Announc.">
        <title>Genome Sequence of Mushroom Soft-Rot Pathogen Janthinobacterium agaricidamnosum.</title>
        <authorList>
            <person name="Graupner K."/>
            <person name="Lackner G."/>
            <person name="Hertweck C."/>
        </authorList>
    </citation>
    <scope>NUCLEOTIDE SEQUENCE [LARGE SCALE GENOMIC DNA]</scope>
    <source>
        <strain evidence="7">NBRC 102515 / DSM 9628</strain>
    </source>
</reference>
<dbReference type="GO" id="GO:0000976">
    <property type="term" value="F:transcription cis-regulatory region binding"/>
    <property type="evidence" value="ECO:0007669"/>
    <property type="project" value="TreeGrafter"/>
</dbReference>
<dbReference type="PATRIC" id="fig|1349767.4.peg.2623"/>
<evidence type="ECO:0000313" key="7">
    <source>
        <dbReference type="Proteomes" id="UP000027604"/>
    </source>
</evidence>
<evidence type="ECO:0000256" key="3">
    <source>
        <dbReference type="ARBA" id="ARBA00023125"/>
    </source>
</evidence>
<keyword evidence="7" id="KW-1185">Reference proteome</keyword>
<dbReference type="PROSITE" id="PS50931">
    <property type="entry name" value="HTH_LYSR"/>
    <property type="match status" value="1"/>
</dbReference>
<dbReference type="PANTHER" id="PTHR30126">
    <property type="entry name" value="HTH-TYPE TRANSCRIPTIONAL REGULATOR"/>
    <property type="match status" value="1"/>
</dbReference>
<dbReference type="SUPFAM" id="SSF53850">
    <property type="entry name" value="Periplasmic binding protein-like II"/>
    <property type="match status" value="1"/>
</dbReference>
<dbReference type="CDD" id="cd08442">
    <property type="entry name" value="PBP2_YofA_SoxR_like"/>
    <property type="match status" value="1"/>
</dbReference>
<organism evidence="6 7">
    <name type="scientific">Janthinobacterium agaricidamnosum NBRC 102515 = DSM 9628</name>
    <dbReference type="NCBI Taxonomy" id="1349767"/>
    <lineage>
        <taxon>Bacteria</taxon>
        <taxon>Pseudomonadati</taxon>
        <taxon>Pseudomonadota</taxon>
        <taxon>Betaproteobacteria</taxon>
        <taxon>Burkholderiales</taxon>
        <taxon>Oxalobacteraceae</taxon>
        <taxon>Janthinobacterium</taxon>
    </lineage>
</organism>
<dbReference type="STRING" id="1349767.GJA_896"/>
<evidence type="ECO:0000256" key="2">
    <source>
        <dbReference type="ARBA" id="ARBA00023015"/>
    </source>
</evidence>
<evidence type="ECO:0000313" key="6">
    <source>
        <dbReference type="EMBL" id="CDG81552.1"/>
    </source>
</evidence>
<dbReference type="eggNOG" id="COG0583">
    <property type="taxonomic scope" value="Bacteria"/>
</dbReference>
<comment type="similarity">
    <text evidence="1">Belongs to the LysR transcriptional regulatory family.</text>
</comment>
<dbReference type="SUPFAM" id="SSF46785">
    <property type="entry name" value="Winged helix' DNA-binding domain"/>
    <property type="match status" value="1"/>
</dbReference>
<dbReference type="PANTHER" id="PTHR30126:SF40">
    <property type="entry name" value="HTH-TYPE TRANSCRIPTIONAL REGULATOR GLTR"/>
    <property type="match status" value="1"/>
</dbReference>
<name>W0V2R3_9BURK</name>
<evidence type="ECO:0000256" key="4">
    <source>
        <dbReference type="ARBA" id="ARBA00023163"/>
    </source>
</evidence>
<evidence type="ECO:0000259" key="5">
    <source>
        <dbReference type="PROSITE" id="PS50931"/>
    </source>
</evidence>
<dbReference type="KEGG" id="jag:GJA_896"/>
<accession>W0V2R3</accession>
<dbReference type="EMBL" id="HG322949">
    <property type="protein sequence ID" value="CDG81552.1"/>
    <property type="molecule type" value="Genomic_DNA"/>
</dbReference>
<dbReference type="InterPro" id="IPR000847">
    <property type="entry name" value="LysR_HTH_N"/>
</dbReference>
<dbReference type="Pfam" id="PF00126">
    <property type="entry name" value="HTH_1"/>
    <property type="match status" value="1"/>
</dbReference>
<gene>
    <name evidence="6" type="ORF">GJA_896</name>
</gene>
<dbReference type="InterPro" id="IPR036388">
    <property type="entry name" value="WH-like_DNA-bd_sf"/>
</dbReference>
<keyword evidence="3" id="KW-0238">DNA-binding</keyword>
<keyword evidence="4" id="KW-0804">Transcription</keyword>
<dbReference type="Proteomes" id="UP000027604">
    <property type="component" value="Chromosome I"/>
</dbReference>
<keyword evidence="2" id="KW-0805">Transcription regulation</keyword>
<dbReference type="Gene3D" id="3.40.190.290">
    <property type="match status" value="1"/>
</dbReference>
<sequence>MNYVQSNVSTRLMQLEEQLGVPLFERVGRKLVITEGGIKLLAYAEQLLQLADEAKSAVRGEGKPAGTLRIGSMETAAALRLPVALASFHSRFPDVHLELETGTTAAVLQQLLARSIDVALVAGPIVSDALQSHKVIDEELTLLTDIAHPEVTSPADIRNRTILSFRAGCVYRERLERWFARAAIAPRKIIEFGTFEAIVACVAAGMGVALMPKELLARRELLQTIKLHPLPEDLAKVQTSLVWRNDTKHHISLNAFVVCFLEQPLRAQQLPMPM</sequence>
<dbReference type="HOGENOM" id="CLU_039613_6_1_4"/>
<dbReference type="GO" id="GO:0003700">
    <property type="term" value="F:DNA-binding transcription factor activity"/>
    <property type="evidence" value="ECO:0007669"/>
    <property type="project" value="InterPro"/>
</dbReference>
<evidence type="ECO:0000256" key="1">
    <source>
        <dbReference type="ARBA" id="ARBA00009437"/>
    </source>
</evidence>
<dbReference type="Gene3D" id="1.10.10.10">
    <property type="entry name" value="Winged helix-like DNA-binding domain superfamily/Winged helix DNA-binding domain"/>
    <property type="match status" value="1"/>
</dbReference>
<feature type="domain" description="HTH lysR-type" evidence="5">
    <location>
        <begin position="1"/>
        <end position="34"/>
    </location>
</feature>
<dbReference type="AlphaFoldDB" id="W0V2R3"/>
<protein>
    <submittedName>
        <fullName evidence="6">Bacterial regulatory helix-turn-helix, lysR family protein</fullName>
    </submittedName>
</protein>
<proteinExistence type="inferred from homology"/>
<dbReference type="InterPro" id="IPR005119">
    <property type="entry name" value="LysR_subst-bd"/>
</dbReference>
<dbReference type="InterPro" id="IPR036390">
    <property type="entry name" value="WH_DNA-bd_sf"/>
</dbReference>
<dbReference type="Pfam" id="PF03466">
    <property type="entry name" value="LysR_substrate"/>
    <property type="match status" value="1"/>
</dbReference>